<evidence type="ECO:0000256" key="3">
    <source>
        <dbReference type="ARBA" id="ARBA00023295"/>
    </source>
</evidence>
<reference evidence="6" key="1">
    <citation type="submission" date="2021-03" db="EMBL/GenBank/DDBJ databases">
        <authorList>
            <person name="Kim M.K."/>
        </authorList>
    </citation>
    <scope>NUCLEOTIDE SEQUENCE</scope>
    <source>
        <strain evidence="6">BT186</strain>
    </source>
</reference>
<proteinExistence type="inferred from homology"/>
<protein>
    <submittedName>
        <fullName evidence="6">Family 43 glycosylhydrolase</fullName>
    </submittedName>
</protein>
<dbReference type="SUPFAM" id="SSF75005">
    <property type="entry name" value="Arabinanase/levansucrase/invertase"/>
    <property type="match status" value="1"/>
</dbReference>
<name>A0A939EUL9_9BACT</name>
<dbReference type="Proteomes" id="UP000664144">
    <property type="component" value="Unassembled WGS sequence"/>
</dbReference>
<evidence type="ECO:0000313" key="7">
    <source>
        <dbReference type="Proteomes" id="UP000664144"/>
    </source>
</evidence>
<keyword evidence="3 4" id="KW-0326">Glycosidase</keyword>
<dbReference type="Pfam" id="PF04616">
    <property type="entry name" value="Glyco_hydro_43"/>
    <property type="match status" value="1"/>
</dbReference>
<evidence type="ECO:0000256" key="1">
    <source>
        <dbReference type="ARBA" id="ARBA00009865"/>
    </source>
</evidence>
<dbReference type="Gene3D" id="2.115.10.20">
    <property type="entry name" value="Glycosyl hydrolase domain, family 43"/>
    <property type="match status" value="2"/>
</dbReference>
<feature type="signal peptide" evidence="5">
    <location>
        <begin position="1"/>
        <end position="20"/>
    </location>
</feature>
<accession>A0A939EUL9</accession>
<evidence type="ECO:0000256" key="2">
    <source>
        <dbReference type="ARBA" id="ARBA00022801"/>
    </source>
</evidence>
<dbReference type="GO" id="GO:0005975">
    <property type="term" value="P:carbohydrate metabolic process"/>
    <property type="evidence" value="ECO:0007669"/>
    <property type="project" value="InterPro"/>
</dbReference>
<keyword evidence="7" id="KW-1185">Reference proteome</keyword>
<feature type="chain" id="PRO_5036815290" evidence="5">
    <location>
        <begin position="21"/>
        <end position="342"/>
    </location>
</feature>
<comment type="caution">
    <text evidence="6">The sequence shown here is derived from an EMBL/GenBank/DDBJ whole genome shotgun (WGS) entry which is preliminary data.</text>
</comment>
<sequence>MHYLRFLLAFTLLVSTASLAQQKPAGKLAPKPLFRDPVYDGAADPVVIWNKQEKKWFMLYTNRRATDTTATGVTWVHGTRIGIAESVDGATWRYRDTANINYRPTPQYTHWAPDVVEANGLYHMFLTYVPGIFTDWNHPRNILHLTSPDLLNWKYESTLKLATDKVIDASVYQLPDGTWRMWYNNERDGKSIYYADSPDLYTWQDKGKALAERGEGPKVFQWQGRYWMVIDKWKGLGVYSSSDLKQWQAQPERLLELPGQGPFDQAIGGHPDVVVQGDRAYLFYFTHPARTQGTPSAASTIDTKRSLIQVVELHYKDGTITANRDQPTYIKLAPATSKKRRK</sequence>
<evidence type="ECO:0000313" key="6">
    <source>
        <dbReference type="EMBL" id="MBO0357825.1"/>
    </source>
</evidence>
<keyword evidence="5" id="KW-0732">Signal</keyword>
<comment type="similarity">
    <text evidence="1 4">Belongs to the glycosyl hydrolase 43 family.</text>
</comment>
<dbReference type="EMBL" id="JAFLQZ010000004">
    <property type="protein sequence ID" value="MBO0357825.1"/>
    <property type="molecule type" value="Genomic_DNA"/>
</dbReference>
<dbReference type="RefSeq" id="WP_206983573.1">
    <property type="nucleotide sequence ID" value="NZ_JAFLQZ010000004.1"/>
</dbReference>
<evidence type="ECO:0000256" key="4">
    <source>
        <dbReference type="RuleBase" id="RU361187"/>
    </source>
</evidence>
<dbReference type="CDD" id="cd08984">
    <property type="entry name" value="GH43-like"/>
    <property type="match status" value="1"/>
</dbReference>
<organism evidence="6 7">
    <name type="scientific">Hymenobacter telluris</name>
    <dbReference type="NCBI Taxonomy" id="2816474"/>
    <lineage>
        <taxon>Bacteria</taxon>
        <taxon>Pseudomonadati</taxon>
        <taxon>Bacteroidota</taxon>
        <taxon>Cytophagia</taxon>
        <taxon>Cytophagales</taxon>
        <taxon>Hymenobacteraceae</taxon>
        <taxon>Hymenobacter</taxon>
    </lineage>
</organism>
<gene>
    <name evidence="6" type="ORF">J0X19_07695</name>
</gene>
<dbReference type="InterPro" id="IPR006710">
    <property type="entry name" value="Glyco_hydro_43"/>
</dbReference>
<keyword evidence="2 4" id="KW-0378">Hydrolase</keyword>
<evidence type="ECO:0000256" key="5">
    <source>
        <dbReference type="SAM" id="SignalP"/>
    </source>
</evidence>
<dbReference type="InterPro" id="IPR023296">
    <property type="entry name" value="Glyco_hydro_beta-prop_sf"/>
</dbReference>
<dbReference type="AlphaFoldDB" id="A0A939EUL9"/>
<dbReference type="GO" id="GO:0004553">
    <property type="term" value="F:hydrolase activity, hydrolyzing O-glycosyl compounds"/>
    <property type="evidence" value="ECO:0007669"/>
    <property type="project" value="InterPro"/>
</dbReference>